<feature type="region of interest" description="Disordered" evidence="17">
    <location>
        <begin position="756"/>
        <end position="776"/>
    </location>
</feature>
<sequence length="776" mass="84122">MARSANVKKDKNKEPSGLSEELKRRLREAGALLLLPLALYLLVCLFSYNDQDPSWGHASTVEHARNFGGAVGANIANLLRYIFGLVAYCFPLLLLGLGVQVLRHRGVRTVHPWEPSLRLIGSVFFFITAPALLYLKFSDEPVLPQGVGGIIGMWVGRGLLQAFGGTGAPLLLLAIFLIAVTLATGLSWFKLMDLTGQGMLKIAGWFGGKLKEAPEVLAARQARAEREVVKKVEAVKQAKREPVRIEAPPPPPPKSERARVETQIPLFTGASSAGELPPLSLLDEAPPQGPGYSEETLEVLSRQVELKLKDFRIEAKVVGVYPGPVITRFELEPAAGVRGSQVSSLDKDIARGLSVVSVRVVDVIPGKNVIGLEIPNAKKQVVYLSEILRSEKYDLTKSPLALALGKDIAGRPVVADLAKMPHLLVAGTTGSGKSVAVNAMVLSLLYKASAKDVRMIMIDPKMLELSVYEGIPHLLAPVVTDMKEAANALRWCVAEMERRYKLMAAVGVRNLAGFNKKVKDAENAGQPLLDPLFRPNPEMPNLAAEPLEPLPYIVIIIDEFADMMMIVGKKVEELIARLAQKARAAGVHLVLATQRPSVDVITGLIKANIPTRIAFQVSSKIDSRTILDQSGAEALLGHGDMLHLPPGTATPERVHGAFVDDHEVHNVVAWLKSQGSPQYIEGVLEEVQATSDGKFINDSGLPQEGEEGGDADAQLYDKAVRIVTETRRASISGVQRHLRIGYNRAARLIEQMEQDGVVSAPQHNGNREVLAPPPPK</sequence>
<protein>
    <recommendedName>
        <fullName evidence="3">DNA translocase FtsK</fullName>
    </recommendedName>
</protein>
<dbReference type="AlphaFoldDB" id="A0A1I2AEC8"/>
<feature type="transmembrane region" description="Helical" evidence="18">
    <location>
        <begin position="78"/>
        <end position="99"/>
    </location>
</feature>
<dbReference type="InterPro" id="IPR036390">
    <property type="entry name" value="WH_DNA-bd_sf"/>
</dbReference>
<evidence type="ECO:0000256" key="7">
    <source>
        <dbReference type="ARBA" id="ARBA00022741"/>
    </source>
</evidence>
<dbReference type="Pfam" id="PF01580">
    <property type="entry name" value="FtsK_SpoIIIE"/>
    <property type="match status" value="1"/>
</dbReference>
<dbReference type="InterPro" id="IPR027417">
    <property type="entry name" value="P-loop_NTPase"/>
</dbReference>
<evidence type="ECO:0000256" key="9">
    <source>
        <dbReference type="ARBA" id="ARBA00022840"/>
    </source>
</evidence>
<dbReference type="InterPro" id="IPR041027">
    <property type="entry name" value="FtsK_alpha"/>
</dbReference>
<feature type="transmembrane region" description="Helical" evidence="18">
    <location>
        <begin position="143"/>
        <end position="163"/>
    </location>
</feature>
<evidence type="ECO:0000259" key="19">
    <source>
        <dbReference type="PROSITE" id="PS50901"/>
    </source>
</evidence>
<gene>
    <name evidence="20" type="ORF">SAMN02799615_01004</name>
</gene>
<dbReference type="InterPro" id="IPR025199">
    <property type="entry name" value="FtsK_4TM"/>
</dbReference>
<dbReference type="InterPro" id="IPR050206">
    <property type="entry name" value="FtsK/SpoIIIE/SftA"/>
</dbReference>
<keyword evidence="10 18" id="KW-1133">Transmembrane helix</keyword>
<feature type="transmembrane region" description="Helical" evidence="18">
    <location>
        <begin position="29"/>
        <end position="48"/>
    </location>
</feature>
<evidence type="ECO:0000256" key="17">
    <source>
        <dbReference type="SAM" id="MobiDB-lite"/>
    </source>
</evidence>
<dbReference type="PANTHER" id="PTHR22683:SF41">
    <property type="entry name" value="DNA TRANSLOCASE FTSK"/>
    <property type="match status" value="1"/>
</dbReference>
<dbReference type="Pfam" id="PF09397">
    <property type="entry name" value="FtsK_gamma"/>
    <property type="match status" value="1"/>
</dbReference>
<dbReference type="InterPro" id="IPR036388">
    <property type="entry name" value="WH-like_DNA-bd_sf"/>
</dbReference>
<dbReference type="GO" id="GO:0005524">
    <property type="term" value="F:ATP binding"/>
    <property type="evidence" value="ECO:0007669"/>
    <property type="project" value="UniProtKB-UniRule"/>
</dbReference>
<evidence type="ECO:0000256" key="14">
    <source>
        <dbReference type="ARBA" id="ARBA00024784"/>
    </source>
</evidence>
<evidence type="ECO:0000256" key="5">
    <source>
        <dbReference type="ARBA" id="ARBA00022618"/>
    </source>
</evidence>
<keyword evidence="8" id="KW-0159">Chromosome partition</keyword>
<keyword evidence="12 18" id="KW-0472">Membrane</keyword>
<dbReference type="Proteomes" id="UP000199477">
    <property type="component" value="Unassembled WGS sequence"/>
</dbReference>
<keyword evidence="6 18" id="KW-0812">Transmembrane</keyword>
<keyword evidence="5" id="KW-0132">Cell division</keyword>
<evidence type="ECO:0000256" key="1">
    <source>
        <dbReference type="ARBA" id="ARBA00004651"/>
    </source>
</evidence>
<evidence type="ECO:0000256" key="12">
    <source>
        <dbReference type="ARBA" id="ARBA00023136"/>
    </source>
</evidence>
<dbReference type="SMART" id="SM00843">
    <property type="entry name" value="Ftsk_gamma"/>
    <property type="match status" value="1"/>
</dbReference>
<dbReference type="SUPFAM" id="SSF52540">
    <property type="entry name" value="P-loop containing nucleoside triphosphate hydrolases"/>
    <property type="match status" value="1"/>
</dbReference>
<dbReference type="RefSeq" id="WP_026636433.1">
    <property type="nucleotide sequence ID" value="NZ_FONH01000002.1"/>
</dbReference>
<keyword evidence="7 16" id="KW-0547">Nucleotide-binding</keyword>
<dbReference type="GO" id="GO:0051301">
    <property type="term" value="P:cell division"/>
    <property type="evidence" value="ECO:0007669"/>
    <property type="project" value="UniProtKB-KW"/>
</dbReference>
<dbReference type="Gene3D" id="3.40.50.300">
    <property type="entry name" value="P-loop containing nucleotide triphosphate hydrolases"/>
    <property type="match status" value="1"/>
</dbReference>
<dbReference type="GO" id="GO:0003677">
    <property type="term" value="F:DNA binding"/>
    <property type="evidence" value="ECO:0007669"/>
    <property type="project" value="UniProtKB-KW"/>
</dbReference>
<evidence type="ECO:0000313" key="20">
    <source>
        <dbReference type="EMBL" id="SFE42067.1"/>
    </source>
</evidence>
<keyword evidence="13" id="KW-0131">Cell cycle</keyword>
<evidence type="ECO:0000256" key="2">
    <source>
        <dbReference type="ARBA" id="ARBA00006474"/>
    </source>
</evidence>
<dbReference type="GO" id="GO:0007059">
    <property type="term" value="P:chromosome segregation"/>
    <property type="evidence" value="ECO:0007669"/>
    <property type="project" value="UniProtKB-KW"/>
</dbReference>
<proteinExistence type="inferred from homology"/>
<evidence type="ECO:0000256" key="10">
    <source>
        <dbReference type="ARBA" id="ARBA00022989"/>
    </source>
</evidence>
<keyword evidence="11" id="KW-0238">DNA-binding</keyword>
<dbReference type="Gene3D" id="1.10.10.10">
    <property type="entry name" value="Winged helix-like DNA-binding domain superfamily/Winged helix DNA-binding domain"/>
    <property type="match status" value="1"/>
</dbReference>
<dbReference type="CDD" id="cd01127">
    <property type="entry name" value="TrwB_TraG_TraD_VirD4"/>
    <property type="match status" value="1"/>
</dbReference>
<keyword evidence="21" id="KW-1185">Reference proteome</keyword>
<dbReference type="InterPro" id="IPR002543">
    <property type="entry name" value="FtsK_dom"/>
</dbReference>
<dbReference type="SMART" id="SM00382">
    <property type="entry name" value="AAA"/>
    <property type="match status" value="1"/>
</dbReference>
<dbReference type="Gene3D" id="3.30.980.40">
    <property type="match status" value="1"/>
</dbReference>
<feature type="transmembrane region" description="Helical" evidence="18">
    <location>
        <begin position="119"/>
        <end position="137"/>
    </location>
</feature>
<evidence type="ECO:0000256" key="6">
    <source>
        <dbReference type="ARBA" id="ARBA00022692"/>
    </source>
</evidence>
<dbReference type="EMBL" id="FONH01000002">
    <property type="protein sequence ID" value="SFE42067.1"/>
    <property type="molecule type" value="Genomic_DNA"/>
</dbReference>
<feature type="region of interest" description="Disordered" evidence="17">
    <location>
        <begin position="1"/>
        <end position="20"/>
    </location>
</feature>
<dbReference type="STRING" id="500610.SAMN02799615_01004"/>
<dbReference type="InterPro" id="IPR018541">
    <property type="entry name" value="Ftsk_gamma"/>
</dbReference>
<evidence type="ECO:0000256" key="18">
    <source>
        <dbReference type="SAM" id="Phobius"/>
    </source>
</evidence>
<organism evidence="20 21">
    <name type="scientific">Dyella marensis</name>
    <dbReference type="NCBI Taxonomy" id="500610"/>
    <lineage>
        <taxon>Bacteria</taxon>
        <taxon>Pseudomonadati</taxon>
        <taxon>Pseudomonadota</taxon>
        <taxon>Gammaproteobacteria</taxon>
        <taxon>Lysobacterales</taxon>
        <taxon>Rhodanobacteraceae</taxon>
        <taxon>Dyella</taxon>
    </lineage>
</organism>
<feature type="transmembrane region" description="Helical" evidence="18">
    <location>
        <begin position="170"/>
        <end position="189"/>
    </location>
</feature>
<comment type="function">
    <text evidence="14">Essential cell division protein that coordinates cell division and chromosome segregation. The N-terminus is involved in assembly of the cell-division machinery. The C-terminus functions as a DNA motor that moves dsDNA in an ATP-dependent manner towards the dif recombination site, which is located within the replication terminus region. Translocation stops specifically at Xer-dif sites, where FtsK interacts with the Xer recombinase, allowing activation of chromosome unlinking by recombination. FtsK orienting polar sequences (KOPS) guide the direction of DNA translocation. FtsK can remove proteins from DNA as it translocates, but translocation stops specifically at XerCD-dif site, thereby preventing removal of XerC and XerD from dif.</text>
</comment>
<dbReference type="GO" id="GO:0005886">
    <property type="term" value="C:plasma membrane"/>
    <property type="evidence" value="ECO:0007669"/>
    <property type="project" value="UniProtKB-SubCell"/>
</dbReference>
<feature type="binding site" evidence="16">
    <location>
        <begin position="427"/>
        <end position="434"/>
    </location>
    <ligand>
        <name>ATP</name>
        <dbReference type="ChEBI" id="CHEBI:30616"/>
    </ligand>
</feature>
<comment type="subunit">
    <text evidence="15">Homohexamer. Forms a ring that surrounds DNA.</text>
</comment>
<accession>A0A1I2AEC8</accession>
<keyword evidence="4" id="KW-1003">Cell membrane</keyword>
<dbReference type="PANTHER" id="PTHR22683">
    <property type="entry name" value="SPORULATION PROTEIN RELATED"/>
    <property type="match status" value="1"/>
</dbReference>
<evidence type="ECO:0000256" key="16">
    <source>
        <dbReference type="PROSITE-ProRule" id="PRU00289"/>
    </source>
</evidence>
<evidence type="ECO:0000256" key="15">
    <source>
        <dbReference type="ARBA" id="ARBA00025923"/>
    </source>
</evidence>
<dbReference type="Pfam" id="PF17854">
    <property type="entry name" value="FtsK_alpha"/>
    <property type="match status" value="1"/>
</dbReference>
<dbReference type="InterPro" id="IPR003593">
    <property type="entry name" value="AAA+_ATPase"/>
</dbReference>
<dbReference type="SUPFAM" id="SSF46785">
    <property type="entry name" value="Winged helix' DNA-binding domain"/>
    <property type="match status" value="1"/>
</dbReference>
<keyword evidence="9 16" id="KW-0067">ATP-binding</keyword>
<evidence type="ECO:0000256" key="4">
    <source>
        <dbReference type="ARBA" id="ARBA00022475"/>
    </source>
</evidence>
<feature type="domain" description="FtsK" evidence="19">
    <location>
        <begin position="410"/>
        <end position="624"/>
    </location>
</feature>
<evidence type="ECO:0000256" key="11">
    <source>
        <dbReference type="ARBA" id="ARBA00023125"/>
    </source>
</evidence>
<evidence type="ECO:0000256" key="3">
    <source>
        <dbReference type="ARBA" id="ARBA00020887"/>
    </source>
</evidence>
<comment type="similarity">
    <text evidence="2">Belongs to the FtsK/SpoIIIE/SftA family.</text>
</comment>
<reference evidence="21" key="1">
    <citation type="submission" date="2016-10" db="EMBL/GenBank/DDBJ databases">
        <authorList>
            <person name="Varghese N."/>
            <person name="Submissions S."/>
        </authorList>
    </citation>
    <scope>NUCLEOTIDE SEQUENCE [LARGE SCALE GENOMIC DNA]</scope>
    <source>
        <strain evidence="21">UNC178MFTsu3.1</strain>
    </source>
</reference>
<dbReference type="PROSITE" id="PS50901">
    <property type="entry name" value="FTSK"/>
    <property type="match status" value="1"/>
</dbReference>
<dbReference type="FunFam" id="3.40.50.300:FF:000209">
    <property type="entry name" value="Cell division protein FtsK"/>
    <property type="match status" value="1"/>
</dbReference>
<name>A0A1I2AEC8_9GAMM</name>
<dbReference type="Pfam" id="PF13491">
    <property type="entry name" value="FtsK_4TM"/>
    <property type="match status" value="1"/>
</dbReference>
<comment type="subcellular location">
    <subcellularLocation>
        <location evidence="1">Cell membrane</location>
        <topology evidence="1">Multi-pass membrane protein</topology>
    </subcellularLocation>
</comment>
<evidence type="ECO:0000256" key="8">
    <source>
        <dbReference type="ARBA" id="ARBA00022829"/>
    </source>
</evidence>
<evidence type="ECO:0000256" key="13">
    <source>
        <dbReference type="ARBA" id="ARBA00023306"/>
    </source>
</evidence>
<evidence type="ECO:0000313" key="21">
    <source>
        <dbReference type="Proteomes" id="UP000199477"/>
    </source>
</evidence>